<evidence type="ECO:0000256" key="4">
    <source>
        <dbReference type="ARBA" id="ARBA00023172"/>
    </source>
</evidence>
<keyword evidence="3 5" id="KW-0238">DNA-binding</keyword>
<dbReference type="GO" id="GO:0015074">
    <property type="term" value="P:DNA integration"/>
    <property type="evidence" value="ECO:0007669"/>
    <property type="project" value="UniProtKB-KW"/>
</dbReference>
<dbReference type="GO" id="GO:0003677">
    <property type="term" value="F:DNA binding"/>
    <property type="evidence" value="ECO:0007669"/>
    <property type="project" value="UniProtKB-UniRule"/>
</dbReference>
<dbReference type="InterPro" id="IPR013762">
    <property type="entry name" value="Integrase-like_cat_sf"/>
</dbReference>
<evidence type="ECO:0000256" key="5">
    <source>
        <dbReference type="PROSITE-ProRule" id="PRU01248"/>
    </source>
</evidence>
<dbReference type="InterPro" id="IPR004107">
    <property type="entry name" value="Integrase_SAM-like_N"/>
</dbReference>
<dbReference type="GO" id="GO:0006310">
    <property type="term" value="P:DNA recombination"/>
    <property type="evidence" value="ECO:0007669"/>
    <property type="project" value="UniProtKB-KW"/>
</dbReference>
<dbReference type="CDD" id="cd00796">
    <property type="entry name" value="INT_Rci_Hp1_C"/>
    <property type="match status" value="1"/>
</dbReference>
<comment type="caution">
    <text evidence="8">The sequence shown here is derived from an EMBL/GenBank/DDBJ whole genome shotgun (WGS) entry which is preliminary data.</text>
</comment>
<dbReference type="PROSITE" id="PS51898">
    <property type="entry name" value="TYR_RECOMBINASE"/>
    <property type="match status" value="1"/>
</dbReference>
<name>A0A8I1G7F4_9HYPH</name>
<dbReference type="InterPro" id="IPR010998">
    <property type="entry name" value="Integrase_recombinase_N"/>
</dbReference>
<protein>
    <submittedName>
        <fullName evidence="8">Tyrosine-type recombinase/integrase</fullName>
    </submittedName>
</protein>
<evidence type="ECO:0000259" key="7">
    <source>
        <dbReference type="PROSITE" id="PS51900"/>
    </source>
</evidence>
<dbReference type="Gene3D" id="3.30.160.390">
    <property type="entry name" value="Integrase, DNA-binding domain"/>
    <property type="match status" value="1"/>
</dbReference>
<feature type="domain" description="Tyr recombinase" evidence="6">
    <location>
        <begin position="198"/>
        <end position="377"/>
    </location>
</feature>
<dbReference type="EMBL" id="JAEMUK010000001">
    <property type="protein sequence ID" value="MBJ7541953.1"/>
    <property type="molecule type" value="Genomic_DNA"/>
</dbReference>
<feature type="domain" description="Core-binding (CB)" evidence="7">
    <location>
        <begin position="97"/>
        <end position="176"/>
    </location>
</feature>
<dbReference type="SUPFAM" id="SSF56349">
    <property type="entry name" value="DNA breaking-rejoining enzymes"/>
    <property type="match status" value="1"/>
</dbReference>
<evidence type="ECO:0000256" key="3">
    <source>
        <dbReference type="ARBA" id="ARBA00023125"/>
    </source>
</evidence>
<dbReference type="RefSeq" id="WP_037236049.1">
    <property type="nucleotide sequence ID" value="NZ_JAEMUK010000001.1"/>
</dbReference>
<dbReference type="InterPro" id="IPR044068">
    <property type="entry name" value="CB"/>
</dbReference>
<evidence type="ECO:0000313" key="9">
    <source>
        <dbReference type="Proteomes" id="UP000623250"/>
    </source>
</evidence>
<proteinExistence type="inferred from homology"/>
<dbReference type="PROSITE" id="PS51900">
    <property type="entry name" value="CB"/>
    <property type="match status" value="1"/>
</dbReference>
<dbReference type="InterPro" id="IPR002104">
    <property type="entry name" value="Integrase_catalytic"/>
</dbReference>
<dbReference type="Gene3D" id="1.10.443.10">
    <property type="entry name" value="Intergrase catalytic core"/>
    <property type="match status" value="1"/>
</dbReference>
<comment type="similarity">
    <text evidence="1">Belongs to the 'phage' integrase family.</text>
</comment>
<evidence type="ECO:0000313" key="8">
    <source>
        <dbReference type="EMBL" id="MBJ7541953.1"/>
    </source>
</evidence>
<keyword evidence="2" id="KW-0229">DNA integration</keyword>
<dbReference type="AlphaFoldDB" id="A0A8I1G7F4"/>
<dbReference type="PANTHER" id="PTHR30629:SF2">
    <property type="entry name" value="PROPHAGE INTEGRASE INTS-RELATED"/>
    <property type="match status" value="1"/>
</dbReference>
<dbReference type="Proteomes" id="UP000623250">
    <property type="component" value="Unassembled WGS sequence"/>
</dbReference>
<dbReference type="PANTHER" id="PTHR30629">
    <property type="entry name" value="PROPHAGE INTEGRASE"/>
    <property type="match status" value="1"/>
</dbReference>
<dbReference type="InterPro" id="IPR050808">
    <property type="entry name" value="Phage_Integrase"/>
</dbReference>
<gene>
    <name evidence="8" type="ORF">JDN41_00085</name>
</gene>
<dbReference type="Pfam" id="PF00589">
    <property type="entry name" value="Phage_integrase"/>
    <property type="match status" value="1"/>
</dbReference>
<dbReference type="InterPro" id="IPR038488">
    <property type="entry name" value="Integrase_DNA-bd_sf"/>
</dbReference>
<dbReference type="Pfam" id="PF14659">
    <property type="entry name" value="Phage_int_SAM_3"/>
    <property type="match status" value="1"/>
</dbReference>
<dbReference type="InterPro" id="IPR011010">
    <property type="entry name" value="DNA_brk_join_enz"/>
</dbReference>
<evidence type="ECO:0000256" key="1">
    <source>
        <dbReference type="ARBA" id="ARBA00008857"/>
    </source>
</evidence>
<reference evidence="8 9" key="1">
    <citation type="submission" date="2020-12" db="EMBL/GenBank/DDBJ databases">
        <title>Revised draft genomes of Rhodomicrobium vannielii ATCC 17100 and Rhodomicrobium udaipurense JA643.</title>
        <authorList>
            <person name="Conners E.M."/>
            <person name="Davenport E.J."/>
            <person name="Bose A."/>
        </authorList>
    </citation>
    <scope>NUCLEOTIDE SEQUENCE [LARGE SCALE GENOMIC DNA]</scope>
    <source>
        <strain evidence="8 9">JA643</strain>
    </source>
</reference>
<evidence type="ECO:0000256" key="2">
    <source>
        <dbReference type="ARBA" id="ARBA00022908"/>
    </source>
</evidence>
<sequence length="391" mass="43338">MGDIVHAKVTKTAIDRLQPGQLIRDTELSGFGARRRAGAPVYFVQTRIAGRLRWLTIGTHGIPWTAETARKQALKLLGEIAGGGDPTAPKREAKAQITLKEASVLFMEQHGPRLKPRTREEYDRLFRLHLVPAFGKKNIIDITRPDIARFHAKRAATPSGANFALACLSKLMTWAEETGLRPENTNPCRKVKKYRAGQRERYLTLEEYARLGEVLDGLERNEEESPFVIAAVRLLALTGARLNEILTLHWSYVDLQRCMLFLPDSKTGRKPVRLNDEAVAVLTALPRLNSNLYVLPGRRDGIHLVNLQKPWRRIRTLAGLEGVRLHDLRHSFASIAAANGASLPLIGKLLGHSQPQTTARYTHLTDAAAQQLNSTVGSAIGAAMGRPHALV</sequence>
<dbReference type="InterPro" id="IPR025166">
    <property type="entry name" value="Integrase_DNA_bind_dom"/>
</dbReference>
<dbReference type="Gene3D" id="1.10.150.130">
    <property type="match status" value="1"/>
</dbReference>
<accession>A0A8I1G7F4</accession>
<evidence type="ECO:0000259" key="6">
    <source>
        <dbReference type="PROSITE" id="PS51898"/>
    </source>
</evidence>
<organism evidence="8 9">
    <name type="scientific">Rhodomicrobium udaipurense</name>
    <dbReference type="NCBI Taxonomy" id="1202716"/>
    <lineage>
        <taxon>Bacteria</taxon>
        <taxon>Pseudomonadati</taxon>
        <taxon>Pseudomonadota</taxon>
        <taxon>Alphaproteobacteria</taxon>
        <taxon>Hyphomicrobiales</taxon>
        <taxon>Hyphomicrobiaceae</taxon>
        <taxon>Rhodomicrobium</taxon>
    </lineage>
</organism>
<keyword evidence="4" id="KW-0233">DNA recombination</keyword>
<dbReference type="Pfam" id="PF13356">
    <property type="entry name" value="Arm-DNA-bind_3"/>
    <property type="match status" value="1"/>
</dbReference>
<keyword evidence="9" id="KW-1185">Reference proteome</keyword>